<protein>
    <submittedName>
        <fullName evidence="2">Uncharacterized protein</fullName>
    </submittedName>
</protein>
<dbReference type="RefSeq" id="WP_093261935.1">
    <property type="nucleotide sequence ID" value="NZ_FNOK01000004.1"/>
</dbReference>
<evidence type="ECO:0000313" key="2">
    <source>
        <dbReference type="EMBL" id="SDW59479.1"/>
    </source>
</evidence>
<sequence length="285" mass="30166">MAACVAVVVAAAVRPWIPELPEDLDYARHYGYTTPIWITLAGAGAGIAAMTVLTTWRRRVGLVLASVAAFLLLWTSGGLVLDGFRAFFNLTGIPAGTFSVVDWRGAAVRAAALGAAAVLVAVLLADRKNRVAGGAWLGYTACALAFVYPLLKIYWAAGGAFLRPAGYDETLPVAEMIMLVGGGVLSLLLVQRWGRVLPSWLPLVGEHSVPRLLPITTGWLVSAVLLNQGLLPVFGLLNSALLRTRPVFVDAGASVWAVGVVYLGWALFGLALAGATLAYQQQTRR</sequence>
<feature type="transmembrane region" description="Helical" evidence="1">
    <location>
        <begin position="255"/>
        <end position="279"/>
    </location>
</feature>
<feature type="transmembrane region" description="Helical" evidence="1">
    <location>
        <begin position="212"/>
        <end position="235"/>
    </location>
</feature>
<organism evidence="2 3">
    <name type="scientific">Saccharopolyspora shandongensis</name>
    <dbReference type="NCBI Taxonomy" id="418495"/>
    <lineage>
        <taxon>Bacteria</taxon>
        <taxon>Bacillati</taxon>
        <taxon>Actinomycetota</taxon>
        <taxon>Actinomycetes</taxon>
        <taxon>Pseudonocardiales</taxon>
        <taxon>Pseudonocardiaceae</taxon>
        <taxon>Saccharopolyspora</taxon>
    </lineage>
</organism>
<dbReference type="Proteomes" id="UP000199529">
    <property type="component" value="Unassembled WGS sequence"/>
</dbReference>
<accession>A0A1H2UV67</accession>
<feature type="transmembrane region" description="Helical" evidence="1">
    <location>
        <begin position="131"/>
        <end position="151"/>
    </location>
</feature>
<feature type="transmembrane region" description="Helical" evidence="1">
    <location>
        <begin position="106"/>
        <end position="124"/>
    </location>
</feature>
<feature type="transmembrane region" description="Helical" evidence="1">
    <location>
        <begin position="60"/>
        <end position="81"/>
    </location>
</feature>
<evidence type="ECO:0000256" key="1">
    <source>
        <dbReference type="SAM" id="Phobius"/>
    </source>
</evidence>
<keyword evidence="3" id="KW-1185">Reference proteome</keyword>
<evidence type="ECO:0000313" key="3">
    <source>
        <dbReference type="Proteomes" id="UP000199529"/>
    </source>
</evidence>
<proteinExistence type="predicted"/>
<feature type="transmembrane region" description="Helical" evidence="1">
    <location>
        <begin position="171"/>
        <end position="191"/>
    </location>
</feature>
<keyword evidence="1" id="KW-1133">Transmembrane helix</keyword>
<gene>
    <name evidence="2" type="ORF">SAMN05216215_100488</name>
</gene>
<dbReference type="AlphaFoldDB" id="A0A1H2UV67"/>
<keyword evidence="1" id="KW-0812">Transmembrane</keyword>
<dbReference type="EMBL" id="FNOK01000004">
    <property type="protein sequence ID" value="SDW59479.1"/>
    <property type="molecule type" value="Genomic_DNA"/>
</dbReference>
<keyword evidence="1" id="KW-0472">Membrane</keyword>
<feature type="transmembrane region" description="Helical" evidence="1">
    <location>
        <begin position="31"/>
        <end position="53"/>
    </location>
</feature>
<dbReference type="STRING" id="418495.SAMN05216215_100488"/>
<name>A0A1H2UV67_9PSEU</name>
<reference evidence="3" key="1">
    <citation type="submission" date="2016-10" db="EMBL/GenBank/DDBJ databases">
        <authorList>
            <person name="Varghese N."/>
            <person name="Submissions S."/>
        </authorList>
    </citation>
    <scope>NUCLEOTIDE SEQUENCE [LARGE SCALE GENOMIC DNA]</scope>
    <source>
        <strain evidence="3">CGMCC 4.3530</strain>
    </source>
</reference>